<sequence>MNEVDEFIAAFKKEEDIYSSWGELVRQYIKNTLAEKRMDSILKIEPSCRLKDISSLIEKAFYRSKNYENPYNDITDKVGVRFVVLLTDDIPVIKDIIENSPLWEYSDDRDYIKEKEDKPYLFDYQSVHYVVRNLKCIPVSENIIIPDGTPCEIQIRTLLQHAYAEVSHDSVYKCKAKPSSEIKRRMARTIALMESTDELFLLAKNELNKSNEKIEQWATYSISMCHKINPSYDEKIKDKILYHIINVYFDVLTDQLIEKYATYFEDNEDYEQYFTERLSSDYISGFYIKQSAAIIFCLFMAEKRTQIFKSKWPFSENDLNEIMLIMGKQ</sequence>
<dbReference type="PANTHER" id="PTHR41773:SF1">
    <property type="entry name" value="RELA_SPOT DOMAIN-CONTAINING PROTEIN"/>
    <property type="match status" value="1"/>
</dbReference>
<reference evidence="15" key="4">
    <citation type="submission" date="2018-07" db="EMBL/GenBank/DDBJ databases">
        <authorList>
            <consortium name="NARMS: The National Antimicrobial Resistance Monitoring System"/>
        </authorList>
    </citation>
    <scope>NUCLEOTIDE SEQUENCE</scope>
    <source>
        <strain evidence="15">CVM N57313F</strain>
        <strain evidence="16">FSIS1607168</strain>
    </source>
</reference>
<dbReference type="EMBL" id="DAAPXI010000007">
    <property type="protein sequence ID" value="HAD8175670.1"/>
    <property type="molecule type" value="Genomic_DNA"/>
</dbReference>
<dbReference type="EMBL" id="DAAGXT010000006">
    <property type="protein sequence ID" value="HAB5021390.1"/>
    <property type="molecule type" value="Genomic_DNA"/>
</dbReference>
<dbReference type="SUPFAM" id="SSF81301">
    <property type="entry name" value="Nucleotidyltransferase"/>
    <property type="match status" value="1"/>
</dbReference>
<reference evidence="23" key="7">
    <citation type="submission" date="2019-10" db="EMBL/GenBank/DDBJ databases">
        <authorList>
            <consortium name="NCBI Pathogen Detection Project"/>
        </authorList>
    </citation>
    <scope>NUCLEOTIDE SEQUENCE</scope>
    <source>
        <strain evidence="37">09-3426</strain>
        <strain evidence="47">10-7243</strain>
        <strain evidence="48">11-5588</strain>
        <strain evidence="46">13-0431</strain>
        <strain evidence="49">13-2460</strain>
        <strain evidence="45">13-5657</strain>
        <strain evidence="38">CE06.035</strain>
        <strain evidence="23">Salmonella enterica</strain>
        <strain evidence="41">Sam_3440b185-6731-4f40-abe7-826e6475c527</strain>
        <strain evidence="42">Sam_5f569ebd-755b-4147-8429-4678b9c250cc</strain>
        <strain evidence="40">Sam_8b55db79-2e89-45d5-a9a1-8092f0a17964</strain>
        <strain evidence="39">Sam_997f2e98-28ae-496a-bdd7-14b549d092b4</strain>
    </source>
</reference>
<evidence type="ECO:0000313" key="35">
    <source>
        <dbReference type="EMBL" id="HAB5939921.1"/>
    </source>
</evidence>
<evidence type="ECO:0000313" key="24">
    <source>
        <dbReference type="EMBL" id="HAB1571158.1"/>
    </source>
</evidence>
<evidence type="ECO:0000313" key="28">
    <source>
        <dbReference type="EMBL" id="HAB2370619.1"/>
    </source>
</evidence>
<evidence type="ECO:0000313" key="33">
    <source>
        <dbReference type="EMBL" id="HAB5524775.1"/>
    </source>
</evidence>
<evidence type="ECO:0000313" key="5">
    <source>
        <dbReference type="EMBL" id="EBR8141050.1"/>
    </source>
</evidence>
<evidence type="ECO:0000313" key="43">
    <source>
        <dbReference type="EMBL" id="HAE1218629.1"/>
    </source>
</evidence>
<evidence type="ECO:0000313" key="8">
    <source>
        <dbReference type="EMBL" id="EBU7987927.1"/>
    </source>
</evidence>
<evidence type="ECO:0000313" key="44">
    <source>
        <dbReference type="EMBL" id="HAE1642322.1"/>
    </source>
</evidence>
<dbReference type="EMBL" id="DAAFUE010000007">
    <property type="protein sequence ID" value="HAB1571158.1"/>
    <property type="molecule type" value="Genomic_DNA"/>
</dbReference>
<dbReference type="EMBL" id="AAHORV010000034">
    <property type="protein sequence ID" value="EBY6739400.1"/>
    <property type="molecule type" value="Genomic_DNA"/>
</dbReference>
<dbReference type="Gene3D" id="3.30.460.10">
    <property type="entry name" value="Beta Polymerase, domain 2"/>
    <property type="match status" value="1"/>
</dbReference>
<dbReference type="EMBL" id="DAASXW010000036">
    <property type="protein sequence ID" value="HAE7506433.1"/>
    <property type="molecule type" value="Genomic_DNA"/>
</dbReference>
<evidence type="ECO:0000313" key="50">
    <source>
        <dbReference type="EMBL" id="PVL94325.1"/>
    </source>
</evidence>
<evidence type="ECO:0000313" key="34">
    <source>
        <dbReference type="EMBL" id="HAB5769550.1"/>
    </source>
</evidence>
<dbReference type="Proteomes" id="UP000245147">
    <property type="component" value="Unassembled WGS sequence"/>
</dbReference>
<evidence type="ECO:0000313" key="32">
    <source>
        <dbReference type="EMBL" id="HAB5021390.1"/>
    </source>
</evidence>
<evidence type="ECO:0000313" key="9">
    <source>
        <dbReference type="EMBL" id="EBY0577722.1"/>
    </source>
</evidence>
<dbReference type="EMBL" id="AAMIHC010000045">
    <property type="protein sequence ID" value="EDH6342703.1"/>
    <property type="molecule type" value="Genomic_DNA"/>
</dbReference>
<dbReference type="SMR" id="A0A2T9I4G9"/>
<dbReference type="EMBL" id="DAARZX010000007">
    <property type="protein sequence ID" value="HAE4619111.1"/>
    <property type="molecule type" value="Genomic_DNA"/>
</dbReference>
<dbReference type="EMBL" id="DAAFWC010000006">
    <property type="protein sequence ID" value="HAB1708808.1"/>
    <property type="molecule type" value="Genomic_DNA"/>
</dbReference>
<evidence type="ECO:0000313" key="10">
    <source>
        <dbReference type="EMBL" id="EBY1991815.1"/>
    </source>
</evidence>
<dbReference type="EMBL" id="AAGUBV010000049">
    <property type="protein sequence ID" value="EBR9966413.1"/>
    <property type="molecule type" value="Genomic_DNA"/>
</dbReference>
<dbReference type="EMBL" id="AAFGSL010000037">
    <property type="protein sequence ID" value="EBF7616845.1"/>
    <property type="molecule type" value="Genomic_DNA"/>
</dbReference>
<dbReference type="OMA" id="QSVHYVV"/>
<dbReference type="EMBL" id="QDOG01000006">
    <property type="protein sequence ID" value="PVL94325.1"/>
    <property type="molecule type" value="Genomic_DNA"/>
</dbReference>
<dbReference type="EMBL" id="DAAHFX010000005">
    <property type="protein sequence ID" value="HAB5939921.1"/>
    <property type="molecule type" value="Genomic_DNA"/>
</dbReference>
<evidence type="ECO:0000313" key="38">
    <source>
        <dbReference type="EMBL" id="HAD8175670.1"/>
    </source>
</evidence>
<dbReference type="EMBL" id="AAFIKO010000053">
    <property type="protein sequence ID" value="EBG3095976.1"/>
    <property type="molecule type" value="Genomic_DNA"/>
</dbReference>
<dbReference type="EMBL" id="DAAQNS010000007">
    <property type="protein sequence ID" value="HAE0113357.1"/>
    <property type="molecule type" value="Genomic_DNA"/>
</dbReference>
<proteinExistence type="predicted"/>
<dbReference type="EMBL" id="DAAGOV010000007">
    <property type="protein sequence ID" value="HAB3946751.1"/>
    <property type="molecule type" value="Genomic_DNA"/>
</dbReference>
<dbReference type="GO" id="GO:0015969">
    <property type="term" value="P:guanosine tetraphosphate metabolic process"/>
    <property type="evidence" value="ECO:0007669"/>
    <property type="project" value="InterPro"/>
</dbReference>
<reference evidence="23" key="1">
    <citation type="journal article" date="2018" name="Genome Biol.">
        <title>SKESA: strategic k-mer extension for scrupulous assemblies.</title>
        <authorList>
            <person name="Souvorov A."/>
            <person name="Agarwala R."/>
            <person name="Lipman D.J."/>
        </authorList>
    </citation>
    <scope>NUCLEOTIDE SEQUENCE</scope>
    <source>
        <strain evidence="37">09-3426</strain>
        <strain evidence="47">10-7243</strain>
        <strain evidence="48">11-5588</strain>
        <strain evidence="46">13-0431</strain>
        <strain evidence="49">13-2460</strain>
        <strain evidence="45">13-5657</strain>
        <strain evidence="38">CE06.035</strain>
        <strain evidence="23">Salmonella enterica</strain>
        <strain evidence="41">Sam_3440b185-6731-4f40-abe7-826e6475c527</strain>
        <strain evidence="42">Sam_5f569ebd-755b-4147-8429-4678b9c250cc</strain>
        <strain evidence="40">Sam_8b55db79-2e89-45d5-a9a1-8092f0a17964</strain>
        <strain evidence="39">Sam_997f2e98-28ae-496a-bdd7-14b549d092b4</strain>
    </source>
</reference>
<evidence type="ECO:0000313" key="12">
    <source>
        <dbReference type="EMBL" id="ECA7465176.1"/>
    </source>
</evidence>
<evidence type="ECO:0000313" key="19">
    <source>
        <dbReference type="EMBL" id="EDG5799375.1"/>
    </source>
</evidence>
<dbReference type="EMBL" id="AALOGT010000008">
    <property type="protein sequence ID" value="EDB6497887.1"/>
    <property type="molecule type" value="Genomic_DNA"/>
</dbReference>
<name>A0A2T9I4G9_SALET</name>
<dbReference type="EMBL" id="AAHWZL010000034">
    <property type="protein sequence ID" value="ECB2571413.1"/>
    <property type="molecule type" value="Genomic_DNA"/>
</dbReference>
<dbReference type="EMBL" id="AAKNHU010000058">
    <property type="protein sequence ID" value="ECT6086550.1"/>
    <property type="molecule type" value="Genomic_DNA"/>
</dbReference>
<evidence type="ECO:0000313" key="29">
    <source>
        <dbReference type="EMBL" id="HAB2425186.1"/>
    </source>
</evidence>
<dbReference type="RefSeq" id="WP_001006461.1">
    <property type="nucleotide sequence ID" value="NZ_CALNWA010000006.1"/>
</dbReference>
<dbReference type="EMBL" id="DAAHEN010000006">
    <property type="protein sequence ID" value="HAB5769550.1"/>
    <property type="molecule type" value="Genomic_DNA"/>
</dbReference>
<feature type="domain" description="RelA/SpoT" evidence="1">
    <location>
        <begin position="48"/>
        <end position="178"/>
    </location>
</feature>
<evidence type="ECO:0000313" key="18">
    <source>
        <dbReference type="EMBL" id="EDG5622488.1"/>
    </source>
</evidence>
<dbReference type="EMBL" id="DAASRO010000021">
    <property type="protein sequence ID" value="HAE6730671.1"/>
    <property type="molecule type" value="Genomic_DNA"/>
</dbReference>
<comment type="caution">
    <text evidence="50">The sequence shown here is derived from an EMBL/GenBank/DDBJ whole genome shotgun (WGS) entry which is preliminary data.</text>
</comment>
<dbReference type="EMBL" id="DAAQLP010000021">
    <property type="protein sequence ID" value="HAD9848708.1"/>
    <property type="molecule type" value="Genomic_DNA"/>
</dbReference>
<dbReference type="EMBL" id="AAGUFA010000040">
    <property type="protein sequence ID" value="EBS0219393.1"/>
    <property type="molecule type" value="Genomic_DNA"/>
</dbReference>
<evidence type="ECO:0000313" key="23">
    <source>
        <dbReference type="EMBL" id="HAB1023098.1"/>
    </source>
</evidence>
<dbReference type="EMBL" id="DAAGBK010000007">
    <property type="protein sequence ID" value="HAB2370619.1"/>
    <property type="molecule type" value="Genomic_DNA"/>
</dbReference>
<evidence type="ECO:0000313" key="45">
    <source>
        <dbReference type="EMBL" id="HAE4619111.1"/>
    </source>
</evidence>
<dbReference type="EMBL" id="AAHVIS010000065">
    <property type="protein sequence ID" value="ECA7465176.1"/>
    <property type="molecule type" value="Genomic_DNA"/>
</dbReference>
<evidence type="ECO:0000259" key="1">
    <source>
        <dbReference type="SMART" id="SM00954"/>
    </source>
</evidence>
<evidence type="ECO:0000313" key="2">
    <source>
        <dbReference type="EMBL" id="EBF7616845.1"/>
    </source>
</evidence>
<evidence type="ECO:0000313" key="16">
    <source>
        <dbReference type="EMBL" id="ECU7934625.1"/>
    </source>
</evidence>
<dbReference type="EMBL" id="DAARAJ010000033">
    <property type="protein sequence ID" value="HAE1642322.1"/>
    <property type="molecule type" value="Genomic_DNA"/>
</dbReference>
<evidence type="ECO:0000313" key="39">
    <source>
        <dbReference type="EMBL" id="HAD9848708.1"/>
    </source>
</evidence>
<reference evidence="18" key="3">
    <citation type="submission" date="2018-07" db="EMBL/GenBank/DDBJ databases">
        <authorList>
            <consortium name="PulseNet: The National Subtyping Network for Foodborne Disease Surveillance"/>
            <person name="Tarr C.L."/>
            <person name="Trees E."/>
            <person name="Katz L.S."/>
            <person name="Carleton-Romer H.A."/>
            <person name="Stroika S."/>
            <person name="Kucerova Z."/>
            <person name="Roache K.F."/>
            <person name="Sabol A.L."/>
            <person name="Besser J."/>
            <person name="Gerner-Smidt P."/>
        </authorList>
    </citation>
    <scope>NUCLEOTIDE SEQUENCE</scope>
    <source>
        <strain evidence="18">PNUSAS011306</strain>
        <strain evidence="19">PNUSAS011364</strain>
    </source>
</reference>
<evidence type="ECO:0000313" key="51">
    <source>
        <dbReference type="Proteomes" id="UP000245147"/>
    </source>
</evidence>
<evidence type="ECO:0000313" key="27">
    <source>
        <dbReference type="EMBL" id="HAB1883107.1"/>
    </source>
</evidence>
<evidence type="ECO:0000313" key="46">
    <source>
        <dbReference type="EMBL" id="HAE6730671.1"/>
    </source>
</evidence>
<dbReference type="EMBL" id="DAAGBW010000007">
    <property type="protein sequence ID" value="HAB2425186.1"/>
    <property type="molecule type" value="Genomic_DNA"/>
</dbReference>
<reference evidence="6" key="5">
    <citation type="submission" date="2018-07" db="EMBL/GenBank/DDBJ databases">
        <authorList>
            <person name="Ashton P.M."/>
            <person name="Dallman T."/>
            <person name="Nair S."/>
            <person name="De Pinna E."/>
            <person name="Peters T."/>
            <person name="Grant K."/>
        </authorList>
    </citation>
    <scope>NUCLEOTIDE SEQUENCE</scope>
    <source>
        <strain evidence="9">152447</strain>
        <strain evidence="11">178634</strain>
        <strain evidence="6">178666</strain>
        <strain evidence="4">208936</strain>
        <strain evidence="2">240168</strain>
        <strain evidence="8">250819</strain>
        <strain evidence="20">344039</strain>
        <strain evidence="22">352129</strain>
        <strain evidence="21">369915</strain>
        <strain evidence="7">423873</strain>
        <strain evidence="10">488730</strain>
        <strain evidence="5">535271</strain>
        <strain evidence="13">676364</strain>
        <strain evidence="14">689000</strain>
        <strain evidence="3">741041</strain>
    </source>
</reference>
<reference evidence="50 51" key="2">
    <citation type="submission" date="2018-04" db="EMBL/GenBank/DDBJ databases">
        <title>Serotype diversity and antimicrobial resistance among Salmonella enterica isolated from patients at an equine referral hospital.</title>
        <authorList>
            <person name="Leon I.M."/>
            <person name="Lawhon S.D."/>
            <person name="Norman K.N."/>
            <person name="Threadgill D.S."/>
            <person name="Ohta N."/>
            <person name="Vinasco J."/>
            <person name="Scott H.M."/>
        </authorList>
    </citation>
    <scope>NUCLEOTIDE SEQUENCE [LARGE SCALE GENOMIC DNA]</scope>
    <source>
        <strain evidence="50 51">167</strain>
    </source>
</reference>
<evidence type="ECO:0000313" key="47">
    <source>
        <dbReference type="EMBL" id="HAE7506433.1"/>
    </source>
</evidence>
<dbReference type="InterPro" id="IPR043519">
    <property type="entry name" value="NT_sf"/>
</dbReference>
<evidence type="ECO:0000313" key="15">
    <source>
        <dbReference type="EMBL" id="ECT6086550.1"/>
    </source>
</evidence>
<dbReference type="EMBL" id="AAGTMP010000004">
    <property type="protein sequence ID" value="EBR8141050.1"/>
    <property type="molecule type" value="Genomic_DNA"/>
</dbReference>
<dbReference type="EMBL" id="AAHMZR010000040">
    <property type="protein sequence ID" value="EBY0577722.1"/>
    <property type="molecule type" value="Genomic_DNA"/>
</dbReference>
<reference evidence="12" key="6">
    <citation type="submission" date="2019-01" db="EMBL/GenBank/DDBJ databases">
        <authorList>
            <consortium name="GenomeTrakr network: Whole genome sequencing for foodborne pathogen traceback"/>
        </authorList>
    </citation>
    <scope>NUCLEOTIDE SEQUENCE</scope>
    <source>
        <strain evidence="17">FDA00004800</strain>
        <strain evidence="12">FSIS21923161</strain>
    </source>
</reference>
<evidence type="ECO:0000313" key="41">
    <source>
        <dbReference type="EMBL" id="HAE0208242.1"/>
    </source>
</evidence>
<dbReference type="EMBL" id="AAHDEP010000069">
    <property type="protein sequence ID" value="EBU7987927.1"/>
    <property type="molecule type" value="Genomic_DNA"/>
</dbReference>
<organism evidence="50 51">
    <name type="scientific">Salmonella enterica subsp. enterica serovar Agona</name>
    <dbReference type="NCBI Taxonomy" id="58095"/>
    <lineage>
        <taxon>Bacteria</taxon>
        <taxon>Pseudomonadati</taxon>
        <taxon>Pseudomonadota</taxon>
        <taxon>Gammaproteobacteria</taxon>
        <taxon>Enterobacterales</taxon>
        <taxon>Enterobacteriaceae</taxon>
        <taxon>Salmonella</taxon>
    </lineage>
</organism>
<evidence type="ECO:0000313" key="4">
    <source>
        <dbReference type="EMBL" id="EBQ8903528.1"/>
    </source>
</evidence>
<evidence type="ECO:0000313" key="14">
    <source>
        <dbReference type="EMBL" id="ECB6025949.1"/>
    </source>
</evidence>
<dbReference type="InterPro" id="IPR007685">
    <property type="entry name" value="RelA_SpoT"/>
</dbReference>
<dbReference type="EMBL" id="AAMJGE010000030">
    <property type="protein sequence ID" value="EDH9232021.1"/>
    <property type="molecule type" value="Genomic_DNA"/>
</dbReference>
<evidence type="ECO:0000313" key="49">
    <source>
        <dbReference type="EMBL" id="HAF7732659.1"/>
    </source>
</evidence>
<evidence type="ECO:0000313" key="48">
    <source>
        <dbReference type="EMBL" id="HAE7560311.1"/>
    </source>
</evidence>
<dbReference type="AlphaFoldDB" id="A0A2T9I4G9"/>
<dbReference type="Proteomes" id="UP000839928">
    <property type="component" value="Unassembled WGS sequence"/>
</dbReference>
<evidence type="ECO:0000313" key="40">
    <source>
        <dbReference type="EMBL" id="HAE0113357.1"/>
    </source>
</evidence>
<evidence type="ECO:0000313" key="7">
    <source>
        <dbReference type="EMBL" id="EBS0219393.1"/>
    </source>
</evidence>
<dbReference type="Pfam" id="PF04607">
    <property type="entry name" value="RelA_SpoT"/>
    <property type="match status" value="1"/>
</dbReference>
<dbReference type="EMBL" id="DAAMIM010000038">
    <property type="protein sequence ID" value="HAC6812885.1"/>
    <property type="molecule type" value="Genomic_DNA"/>
</dbReference>
<evidence type="ECO:0000313" key="37">
    <source>
        <dbReference type="EMBL" id="HAC6812885.1"/>
    </source>
</evidence>
<evidence type="ECO:0000313" key="21">
    <source>
        <dbReference type="EMBL" id="EDH6342703.1"/>
    </source>
</evidence>
<protein>
    <submittedName>
        <fullName evidence="50">(P)ppGpp synthetase</fullName>
    </submittedName>
</protein>
<evidence type="ECO:0000313" key="11">
    <source>
        <dbReference type="EMBL" id="EBY6739400.1"/>
    </source>
</evidence>
<dbReference type="EMBL" id="DAAFXG010000006">
    <property type="protein sequence ID" value="HAB1883107.1"/>
    <property type="molecule type" value="Genomic_DNA"/>
</dbReference>
<dbReference type="EMBL" id="DAAQOM010000027">
    <property type="protein sequence ID" value="HAE0208242.1"/>
    <property type="molecule type" value="Genomic_DNA"/>
</dbReference>
<dbReference type="EMBL" id="DAAGSJ010000053">
    <property type="protein sequence ID" value="HAB4368522.1"/>
    <property type="molecule type" value="Genomic_DNA"/>
</dbReference>
<dbReference type="EMBL" id="DAAHCK010000007">
    <property type="protein sequence ID" value="HAB5524775.1"/>
    <property type="molecule type" value="Genomic_DNA"/>
</dbReference>
<evidence type="ECO:0000313" key="31">
    <source>
        <dbReference type="EMBL" id="HAB4368522.1"/>
    </source>
</evidence>
<evidence type="ECO:0000313" key="22">
    <source>
        <dbReference type="EMBL" id="EDH9232021.1"/>
    </source>
</evidence>
<evidence type="ECO:0000313" key="17">
    <source>
        <dbReference type="EMBL" id="EDB6497887.1"/>
    </source>
</evidence>
<dbReference type="EMBL" id="DAAHHO010000007">
    <property type="protein sequence ID" value="HAB6237365.1"/>
    <property type="molecule type" value="Genomic_DNA"/>
</dbReference>
<evidence type="ECO:0000313" key="26">
    <source>
        <dbReference type="EMBL" id="HAB1803055.1"/>
    </source>
</evidence>
<evidence type="ECO:0000313" key="25">
    <source>
        <dbReference type="EMBL" id="HAB1708808.1"/>
    </source>
</evidence>
<dbReference type="EMBL" id="AAMEPF010000010">
    <property type="protein sequence ID" value="EDG5622488.1"/>
    <property type="molecule type" value="Genomic_DNA"/>
</dbReference>
<dbReference type="CDD" id="cd05399">
    <property type="entry name" value="NT_Rel-Spo_like"/>
    <property type="match status" value="1"/>
</dbReference>
<evidence type="ECO:0000313" key="3">
    <source>
        <dbReference type="EMBL" id="EBG3095976.1"/>
    </source>
</evidence>
<dbReference type="EMBL" id="AAMIBF010000039">
    <property type="protein sequence ID" value="EDH5704229.1"/>
    <property type="molecule type" value="Genomic_DNA"/>
</dbReference>
<evidence type="ECO:0000313" key="13">
    <source>
        <dbReference type="EMBL" id="ECB2571413.1"/>
    </source>
</evidence>
<evidence type="ECO:0000313" key="20">
    <source>
        <dbReference type="EMBL" id="EDH5704229.1"/>
    </source>
</evidence>
<dbReference type="EMBL" id="AAKRAK010000023">
    <property type="protein sequence ID" value="ECU7934625.1"/>
    <property type="molecule type" value="Genomic_DNA"/>
</dbReference>
<evidence type="ECO:0000313" key="30">
    <source>
        <dbReference type="EMBL" id="HAB3946751.1"/>
    </source>
</evidence>
<accession>A0A2T9I4G9</accession>
<dbReference type="EMBL" id="DAAQWY010000005">
    <property type="protein sequence ID" value="HAE1218629.1"/>
    <property type="molecule type" value="Genomic_DNA"/>
</dbReference>
<dbReference type="EMBL" id="AAMEQR010000025">
    <property type="protein sequence ID" value="EDG5799375.1"/>
    <property type="molecule type" value="Genomic_DNA"/>
</dbReference>
<dbReference type="EMBL" id="AAGQKS010000052">
    <property type="protein sequence ID" value="EBQ8903528.1"/>
    <property type="molecule type" value="Genomic_DNA"/>
</dbReference>
<dbReference type="EMBL" id="DAAFWP010000006">
    <property type="protein sequence ID" value="HAB1803055.1"/>
    <property type="molecule type" value="Genomic_DNA"/>
</dbReference>
<evidence type="ECO:0000313" key="42">
    <source>
        <dbReference type="EMBL" id="HAE0449554.1"/>
    </source>
</evidence>
<dbReference type="EMBL" id="DAAFPI010000041">
    <property type="protein sequence ID" value="HAB1023098.1"/>
    <property type="molecule type" value="Genomic_DNA"/>
</dbReference>
<dbReference type="PANTHER" id="PTHR41773">
    <property type="entry name" value="GTP PYROPHOSPHATASE-RELATED"/>
    <property type="match status" value="1"/>
</dbReference>
<dbReference type="EMBL" id="AAHYCG010000004">
    <property type="protein sequence ID" value="ECB6025949.1"/>
    <property type="molecule type" value="Genomic_DNA"/>
</dbReference>
<dbReference type="EMBL" id="DAASYN010000028">
    <property type="protein sequence ID" value="HAE7560311.1"/>
    <property type="molecule type" value="Genomic_DNA"/>
</dbReference>
<dbReference type="EMBL" id="AAHNKL010000035">
    <property type="protein sequence ID" value="EBY1991815.1"/>
    <property type="molecule type" value="Genomic_DNA"/>
</dbReference>
<dbReference type="SMART" id="SM00954">
    <property type="entry name" value="RelA_SpoT"/>
    <property type="match status" value="1"/>
</dbReference>
<gene>
    <name evidence="15" type="ORF">A3Z75_24185</name>
    <name evidence="17" type="ORF">AL996_14355</name>
    <name evidence="19" type="ORF">B7643_22155</name>
    <name evidence="18" type="ORF">B7S77_18415</name>
    <name evidence="16" type="ORF">BEI99_22935</name>
    <name evidence="50" type="ORF">C4792_12210</name>
    <name evidence="20" type="ORF">CB179_22675</name>
    <name evidence="21" type="ORF">CB381_22730</name>
    <name evidence="22" type="ORF">CC399_21660</name>
    <name evidence="11" type="ORF">D5800_22690</name>
    <name evidence="2" type="ORF">DEM85_23395</name>
    <name evidence="4" type="ORF">DKS77_22605</name>
    <name evidence="8" type="ORF">DLB38_24910</name>
    <name evidence="5" type="ORF">DN360_07425</name>
    <name evidence="6" type="ORF">DTG92_23315</name>
    <name evidence="7" type="ORF">DTV28_23410</name>
    <name evidence="10" type="ORF">DU232_22900</name>
    <name evidence="9" type="ORF">DUR08_22710</name>
    <name evidence="12" type="ORF">EPK73_23270</name>
    <name evidence="13" type="ORF">EVU59_22490</name>
    <name evidence="14" type="ORF">EZX27_07285</name>
    <name evidence="3" type="ORF">FIR09_22980</name>
    <name evidence="37" type="ORF">G0D82_23725</name>
    <name evidence="38" type="ORF">G1157_15085</name>
    <name evidence="41" type="ORF">G2167_23805</name>
    <name evidence="39" type="ORF">G2187_23520</name>
    <name evidence="42" type="ORF">G2192_13090</name>
    <name evidence="40" type="ORF">G2213_15150</name>
    <name evidence="43" type="ORF">G2913_10770</name>
    <name evidence="44" type="ORF">G2970_22400</name>
    <name evidence="45" type="ORF">G4D20_002827</name>
    <name evidence="46" type="ORF">G4K93_004577</name>
    <name evidence="47" type="ORF">G4P07_004855</name>
    <name evidence="48" type="ORF">G4P20_004569</name>
    <name evidence="49" type="ORF">G9336_002119</name>
    <name evidence="32" type="ORF">GB020_11000</name>
    <name evidence="29" type="ORF">GB182_14320</name>
    <name evidence="35" type="ORF">GB352_10700</name>
    <name evidence="28" type="ORF">GB356_14315</name>
    <name evidence="36" type="ORF">GB394_14320</name>
    <name evidence="25" type="ORF">GB423_11970</name>
    <name evidence="31" type="ORF">GB430_21310</name>
    <name evidence="30" type="ORF">GB481_14915</name>
    <name evidence="33" type="ORF">GBR77_13935</name>
    <name evidence="34" type="ORF">GBS17_11305</name>
    <name evidence="24" type="ORF">GBX08_14315</name>
    <name evidence="23" type="ORF">GBX75_22275</name>
    <name evidence="26" type="ORF">GBY12_12350</name>
    <name evidence="27" type="ORF">GBY78_12515</name>
</gene>
<dbReference type="EMBL" id="DAAQQN010000006">
    <property type="protein sequence ID" value="HAE0449554.1"/>
    <property type="molecule type" value="Genomic_DNA"/>
</dbReference>
<dbReference type="EMBL" id="DAAWFY010000005">
    <property type="protein sequence ID" value="HAF7732659.1"/>
    <property type="molecule type" value="Genomic_DNA"/>
</dbReference>
<evidence type="ECO:0000313" key="6">
    <source>
        <dbReference type="EMBL" id="EBR9966413.1"/>
    </source>
</evidence>
<evidence type="ECO:0000313" key="36">
    <source>
        <dbReference type="EMBL" id="HAB6237365.1"/>
    </source>
</evidence>